<evidence type="ECO:0000256" key="1">
    <source>
        <dbReference type="ARBA" id="ARBA00010931"/>
    </source>
</evidence>
<evidence type="ECO:0000256" key="7">
    <source>
        <dbReference type="ARBA" id="ARBA00029897"/>
    </source>
</evidence>
<name>A0AAD8CFX0_ACIOX</name>
<gene>
    <name evidence="11" type="primary">ATG7</name>
    <name evidence="11" type="ORF">AOXY_G35679</name>
</gene>
<evidence type="ECO:0000256" key="9">
    <source>
        <dbReference type="ARBA" id="ARBA00032823"/>
    </source>
</evidence>
<evidence type="ECO:0000313" key="12">
    <source>
        <dbReference type="Proteomes" id="UP001230051"/>
    </source>
</evidence>
<dbReference type="Pfam" id="PF16420">
    <property type="entry name" value="ATG7_N"/>
    <property type="match status" value="1"/>
</dbReference>
<keyword evidence="5" id="KW-0653">Protein transport</keyword>
<feature type="domain" description="Ubiquitin-like modifier-activating enzyme Atg7 N-terminal" evidence="10">
    <location>
        <begin position="25"/>
        <end position="122"/>
    </location>
</feature>
<organism evidence="11 12">
    <name type="scientific">Acipenser oxyrinchus oxyrinchus</name>
    <dbReference type="NCBI Taxonomy" id="40147"/>
    <lineage>
        <taxon>Eukaryota</taxon>
        <taxon>Metazoa</taxon>
        <taxon>Chordata</taxon>
        <taxon>Craniata</taxon>
        <taxon>Vertebrata</taxon>
        <taxon>Euteleostomi</taxon>
        <taxon>Actinopterygii</taxon>
        <taxon>Chondrostei</taxon>
        <taxon>Acipenseriformes</taxon>
        <taxon>Acipenseridae</taxon>
        <taxon>Acipenser</taxon>
    </lineage>
</organism>
<keyword evidence="4" id="KW-0813">Transport</keyword>
<dbReference type="InterPro" id="IPR042522">
    <property type="entry name" value="Atg7_N_1"/>
</dbReference>
<dbReference type="InterPro" id="IPR032197">
    <property type="entry name" value="Atg7_N"/>
</dbReference>
<dbReference type="Proteomes" id="UP001230051">
    <property type="component" value="Unassembled WGS sequence"/>
</dbReference>
<dbReference type="EMBL" id="JAGXEW010000114">
    <property type="protein sequence ID" value="KAK1147046.1"/>
    <property type="molecule type" value="Genomic_DNA"/>
</dbReference>
<protein>
    <recommendedName>
        <fullName evidence="2">Ubiquitin-like modifier-activating enzyme ATG7</fullName>
    </recommendedName>
    <alternativeName>
        <fullName evidence="7 9">ATG12-activating enzyme E1 ATG7</fullName>
    </alternativeName>
    <alternativeName>
        <fullName evidence="8">Autophagy-related protein 7</fullName>
    </alternativeName>
    <alternativeName>
        <fullName evidence="3">Ubiquitin-like modifier-activating enzyme atg7</fullName>
    </alternativeName>
</protein>
<dbReference type="Gene3D" id="3.40.140.70">
    <property type="entry name" value="Ubiquitin-like modifier-activating enzyme ATG7 N-terminal domain"/>
    <property type="match status" value="1"/>
</dbReference>
<evidence type="ECO:0000256" key="4">
    <source>
        <dbReference type="ARBA" id="ARBA00022448"/>
    </source>
</evidence>
<evidence type="ECO:0000259" key="10">
    <source>
        <dbReference type="Pfam" id="PF16420"/>
    </source>
</evidence>
<evidence type="ECO:0000256" key="6">
    <source>
        <dbReference type="ARBA" id="ARBA00023006"/>
    </source>
</evidence>
<dbReference type="AlphaFoldDB" id="A0AAD8CFX0"/>
<evidence type="ECO:0000256" key="2">
    <source>
        <dbReference type="ARBA" id="ARBA00017647"/>
    </source>
</evidence>
<reference evidence="11" key="1">
    <citation type="submission" date="2022-02" db="EMBL/GenBank/DDBJ databases">
        <title>Atlantic sturgeon de novo genome assembly.</title>
        <authorList>
            <person name="Stock M."/>
            <person name="Klopp C."/>
            <person name="Guiguen Y."/>
            <person name="Cabau C."/>
            <person name="Parinello H."/>
            <person name="Santidrian Yebra-Pimentel E."/>
            <person name="Kuhl H."/>
            <person name="Dirks R.P."/>
            <person name="Guessner J."/>
            <person name="Wuertz S."/>
            <person name="Du K."/>
            <person name="Schartl M."/>
        </authorList>
    </citation>
    <scope>NUCLEOTIDE SEQUENCE</scope>
    <source>
        <strain evidence="11">STURGEONOMICS-FGT-2020</strain>
        <tissue evidence="11">Whole blood</tissue>
    </source>
</reference>
<comment type="similarity">
    <text evidence="1">Belongs to the ATG7 family.</text>
</comment>
<accession>A0AAD8CFX0</accession>
<dbReference type="GO" id="GO:0015031">
    <property type="term" value="P:protein transport"/>
    <property type="evidence" value="ECO:0007669"/>
    <property type="project" value="UniProtKB-KW"/>
</dbReference>
<evidence type="ECO:0000256" key="3">
    <source>
        <dbReference type="ARBA" id="ARBA00018730"/>
    </source>
</evidence>
<evidence type="ECO:0000256" key="8">
    <source>
        <dbReference type="ARBA" id="ARBA00030242"/>
    </source>
</evidence>
<evidence type="ECO:0000313" key="11">
    <source>
        <dbReference type="EMBL" id="KAK1147046.1"/>
    </source>
</evidence>
<comment type="caution">
    <text evidence="11">The sequence shown here is derived from an EMBL/GenBank/DDBJ whole genome shotgun (WGS) entry which is preliminary data.</text>
</comment>
<evidence type="ECO:0000256" key="5">
    <source>
        <dbReference type="ARBA" id="ARBA00022927"/>
    </source>
</evidence>
<keyword evidence="12" id="KW-1185">Reference proteome</keyword>
<sequence length="131" mass="14887">MTIDWTRVQKVLKDTISMGILLDCPRLSLEFNAFDVDGPTPARCCPAIGTLYNTNTLESFKTCDKKALLEKAAKEIWDAIQSGIVLETPSLLNKFLLLTFADLKKYRFYYWFCFPALCFSKDSHGSAARYP</sequence>
<proteinExistence type="inferred from homology"/>
<keyword evidence="6" id="KW-0072">Autophagy</keyword>
<dbReference type="FunFam" id="3.40.140.70:FF:000001">
    <property type="entry name" value="Ubiquitin-like modifier-activating enzyme atg7"/>
    <property type="match status" value="1"/>
</dbReference>
<dbReference type="GO" id="GO:0006914">
    <property type="term" value="P:autophagy"/>
    <property type="evidence" value="ECO:0007669"/>
    <property type="project" value="UniProtKB-KW"/>
</dbReference>